<evidence type="ECO:0000256" key="2">
    <source>
        <dbReference type="ARBA" id="ARBA00022723"/>
    </source>
</evidence>
<evidence type="ECO:0000313" key="8">
    <source>
        <dbReference type="Proteomes" id="UP001610446"/>
    </source>
</evidence>
<keyword evidence="3" id="KW-0238">DNA-binding</keyword>
<organism evidence="7 8">
    <name type="scientific">Aspergillus pseudoustus</name>
    <dbReference type="NCBI Taxonomy" id="1810923"/>
    <lineage>
        <taxon>Eukaryota</taxon>
        <taxon>Fungi</taxon>
        <taxon>Dikarya</taxon>
        <taxon>Ascomycota</taxon>
        <taxon>Pezizomycotina</taxon>
        <taxon>Eurotiomycetes</taxon>
        <taxon>Eurotiomycetidae</taxon>
        <taxon>Eurotiales</taxon>
        <taxon>Aspergillaceae</taxon>
        <taxon>Aspergillus</taxon>
        <taxon>Aspergillus subgen. Nidulantes</taxon>
    </lineage>
</organism>
<dbReference type="PANTHER" id="PTHR46910:SF3">
    <property type="entry name" value="HALOTOLERANCE PROTEIN 9-RELATED"/>
    <property type="match status" value="1"/>
</dbReference>
<proteinExistence type="predicted"/>
<gene>
    <name evidence="7" type="ORF">BJY01DRAFT_188856</name>
</gene>
<sequence length="734" mass="82431">MRSGLKKRRIIPPDEPPAGRWEGNGISEYHRSTAVHLSERVAQLERLVQLLPDVAQTPQTPTDNESSAATTSHETSYIRESRSARAASRPPTYSGETSIRSTLEQVEAHLDRQPHIEPNQPSEVATPALTPPPLLDTDAPPRRTSDLCKTLHDYDIVINKSQWDYFMKIFCDEVHILYPLLNPRALWEQYDLFWKDHITSPSGSRQFNRERRVSLSQILICLAIGRCTASPRVAGQGGRHSAGWSFYSAALELFGDLLDCFEECSNQLLLLQTLSLMVIYLFRLDVVSKAQKVLALTISHAYHLGLHRSQSDGHSMGLSETEMSRRVWWCLYILDRRLAIEGGHPFLISDVDVNTPFPLLSGQDFDAPEPESARPSSSQPAGSLDPTPIPYFIAMSEYSKVLGRVWEAVYSPGSGSNLNASLCAHLEHLLFCVQKQIPPIFRYYPDAEPNAQPDAAPWWLTKQQALMRIRWLSLRVLIRKPMLQKSMSGATSDPWTFENDAISLQIMKNVIEESIRLPEEQAVFTFPFFHDVLRAVLISLGLLIKEPVFKEQYRVVVVRGVRLLEAYCQKTWVSGKLIRTVAKLNQTVSRLFGTIDHHVSHLSQPHRACKRLCGAPRLRSIEGLQGTNPSAPACGDQSPQQDSSTMPRIEEHYSEADDESSSSNFPSLTSPLMTDFDFERGTLGSSALDSSTSASYSDSSVHVAKHREAGNIEDLDWLYALFGDYLDPALIVFH</sequence>
<dbReference type="SMART" id="SM00906">
    <property type="entry name" value="Fungal_trans"/>
    <property type="match status" value="1"/>
</dbReference>
<evidence type="ECO:0000256" key="1">
    <source>
        <dbReference type="ARBA" id="ARBA00004123"/>
    </source>
</evidence>
<evidence type="ECO:0000259" key="6">
    <source>
        <dbReference type="SMART" id="SM00906"/>
    </source>
</evidence>
<dbReference type="InterPro" id="IPR007219">
    <property type="entry name" value="XnlR_reg_dom"/>
</dbReference>
<feature type="region of interest" description="Disordered" evidence="5">
    <location>
        <begin position="1"/>
        <end position="25"/>
    </location>
</feature>
<keyword evidence="8" id="KW-1185">Reference proteome</keyword>
<evidence type="ECO:0000256" key="3">
    <source>
        <dbReference type="ARBA" id="ARBA00023125"/>
    </source>
</evidence>
<keyword evidence="2" id="KW-0479">Metal-binding</keyword>
<feature type="compositionally biased region" description="Basic residues" evidence="5">
    <location>
        <begin position="1"/>
        <end position="10"/>
    </location>
</feature>
<feature type="compositionally biased region" description="Polar residues" evidence="5">
    <location>
        <begin position="637"/>
        <end position="646"/>
    </location>
</feature>
<name>A0ABR4JWI8_9EURO</name>
<dbReference type="Proteomes" id="UP001610446">
    <property type="component" value="Unassembled WGS sequence"/>
</dbReference>
<dbReference type="EMBL" id="JBFXLU010000081">
    <property type="protein sequence ID" value="KAL2844354.1"/>
    <property type="molecule type" value="Genomic_DNA"/>
</dbReference>
<feature type="region of interest" description="Disordered" evidence="5">
    <location>
        <begin position="624"/>
        <end position="666"/>
    </location>
</feature>
<evidence type="ECO:0000256" key="4">
    <source>
        <dbReference type="ARBA" id="ARBA00023242"/>
    </source>
</evidence>
<keyword evidence="4" id="KW-0539">Nucleus</keyword>
<feature type="compositionally biased region" description="Low complexity" evidence="5">
    <location>
        <begin position="65"/>
        <end position="75"/>
    </location>
</feature>
<feature type="region of interest" description="Disordered" evidence="5">
    <location>
        <begin position="54"/>
        <end position="99"/>
    </location>
</feature>
<dbReference type="Pfam" id="PF04082">
    <property type="entry name" value="Fungal_trans"/>
    <property type="match status" value="1"/>
</dbReference>
<protein>
    <submittedName>
        <fullName evidence="7">Fungal-specific transcription factor domain-containing protein</fullName>
    </submittedName>
</protein>
<evidence type="ECO:0000256" key="5">
    <source>
        <dbReference type="SAM" id="MobiDB-lite"/>
    </source>
</evidence>
<dbReference type="InterPro" id="IPR050987">
    <property type="entry name" value="AtrR-like"/>
</dbReference>
<reference evidence="7 8" key="1">
    <citation type="submission" date="2024-07" db="EMBL/GenBank/DDBJ databases">
        <title>Section-level genome sequencing and comparative genomics of Aspergillus sections Usti and Cavernicolus.</title>
        <authorList>
            <consortium name="Lawrence Berkeley National Laboratory"/>
            <person name="Nybo J.L."/>
            <person name="Vesth T.C."/>
            <person name="Theobald S."/>
            <person name="Frisvad J.C."/>
            <person name="Larsen T.O."/>
            <person name="Kjaerboelling I."/>
            <person name="Rothschild-Mancinelli K."/>
            <person name="Lyhne E.K."/>
            <person name="Kogle M.E."/>
            <person name="Barry K."/>
            <person name="Clum A."/>
            <person name="Na H."/>
            <person name="Ledsgaard L."/>
            <person name="Lin J."/>
            <person name="Lipzen A."/>
            <person name="Kuo A."/>
            <person name="Riley R."/>
            <person name="Mondo S."/>
            <person name="Labutti K."/>
            <person name="Haridas S."/>
            <person name="Pangalinan J."/>
            <person name="Salamov A.A."/>
            <person name="Simmons B.A."/>
            <person name="Magnuson J.K."/>
            <person name="Chen J."/>
            <person name="Drula E."/>
            <person name="Henrissat B."/>
            <person name="Wiebenga A."/>
            <person name="Lubbers R.J."/>
            <person name="Gomes A.C."/>
            <person name="Makela M.R."/>
            <person name="Stajich J."/>
            <person name="Grigoriev I.V."/>
            <person name="Mortensen U.H."/>
            <person name="De Vries R.P."/>
            <person name="Baker S.E."/>
            <person name="Andersen M.R."/>
        </authorList>
    </citation>
    <scope>NUCLEOTIDE SEQUENCE [LARGE SCALE GENOMIC DNA]</scope>
    <source>
        <strain evidence="7 8">CBS 123904</strain>
    </source>
</reference>
<feature type="region of interest" description="Disordered" evidence="5">
    <location>
        <begin position="364"/>
        <end position="384"/>
    </location>
</feature>
<comment type="caution">
    <text evidence="7">The sequence shown here is derived from an EMBL/GenBank/DDBJ whole genome shotgun (WGS) entry which is preliminary data.</text>
</comment>
<accession>A0ABR4JWI8</accession>
<dbReference type="CDD" id="cd12148">
    <property type="entry name" value="fungal_TF_MHR"/>
    <property type="match status" value="1"/>
</dbReference>
<comment type="subcellular location">
    <subcellularLocation>
        <location evidence="1">Nucleus</location>
    </subcellularLocation>
</comment>
<dbReference type="PANTHER" id="PTHR46910">
    <property type="entry name" value="TRANSCRIPTION FACTOR PDR1"/>
    <property type="match status" value="1"/>
</dbReference>
<evidence type="ECO:0000313" key="7">
    <source>
        <dbReference type="EMBL" id="KAL2844354.1"/>
    </source>
</evidence>
<feature type="domain" description="Xylanolytic transcriptional activator regulatory" evidence="6">
    <location>
        <begin position="290"/>
        <end position="364"/>
    </location>
</feature>
<feature type="region of interest" description="Disordered" evidence="5">
    <location>
        <begin position="115"/>
        <end position="141"/>
    </location>
</feature>